<evidence type="ECO:0000313" key="2">
    <source>
        <dbReference type="EMBL" id="MFD1032324.1"/>
    </source>
</evidence>
<name>A0ABW3LEI6_9BACL</name>
<dbReference type="SUPFAM" id="SSF54593">
    <property type="entry name" value="Glyoxalase/Bleomycin resistance protein/Dihydroxybiphenyl dioxygenase"/>
    <property type="match status" value="1"/>
</dbReference>
<evidence type="ECO:0000259" key="1">
    <source>
        <dbReference type="Pfam" id="PF06983"/>
    </source>
</evidence>
<keyword evidence="3" id="KW-1185">Reference proteome</keyword>
<protein>
    <submittedName>
        <fullName evidence="2">VOC family protein</fullName>
    </submittedName>
</protein>
<dbReference type="InterPro" id="IPR028973">
    <property type="entry name" value="PhnB-like"/>
</dbReference>
<dbReference type="CDD" id="cd06588">
    <property type="entry name" value="PhnB_like"/>
    <property type="match status" value="1"/>
</dbReference>
<comment type="caution">
    <text evidence="2">The sequence shown here is derived from an EMBL/GenBank/DDBJ whole genome shotgun (WGS) entry which is preliminary data.</text>
</comment>
<evidence type="ECO:0000313" key="3">
    <source>
        <dbReference type="Proteomes" id="UP001597109"/>
    </source>
</evidence>
<proteinExistence type="predicted"/>
<accession>A0ABW3LEI6</accession>
<reference evidence="3" key="1">
    <citation type="journal article" date="2019" name="Int. J. Syst. Evol. Microbiol.">
        <title>The Global Catalogue of Microorganisms (GCM) 10K type strain sequencing project: providing services to taxonomists for standard genome sequencing and annotation.</title>
        <authorList>
            <consortium name="The Broad Institute Genomics Platform"/>
            <consortium name="The Broad Institute Genome Sequencing Center for Infectious Disease"/>
            <person name="Wu L."/>
            <person name="Ma J."/>
        </authorList>
    </citation>
    <scope>NUCLEOTIDE SEQUENCE [LARGE SCALE GENOMIC DNA]</scope>
    <source>
        <strain evidence="3">CCUG 56756</strain>
    </source>
</reference>
<organism evidence="2 3">
    <name type="scientific">Metaplanococcus flavidus</name>
    <dbReference type="NCBI Taxonomy" id="569883"/>
    <lineage>
        <taxon>Bacteria</taxon>
        <taxon>Bacillati</taxon>
        <taxon>Bacillota</taxon>
        <taxon>Bacilli</taxon>
        <taxon>Bacillales</taxon>
        <taxon>Caryophanaceae</taxon>
        <taxon>Metaplanococcus</taxon>
    </lineage>
</organism>
<feature type="domain" description="PhnB-like" evidence="1">
    <location>
        <begin position="6"/>
        <end position="126"/>
    </location>
</feature>
<dbReference type="RefSeq" id="WP_144840714.1">
    <property type="nucleotide sequence ID" value="NZ_JBHTKI010000020.1"/>
</dbReference>
<dbReference type="Pfam" id="PF06983">
    <property type="entry name" value="3-dmu-9_3-mt"/>
    <property type="match status" value="1"/>
</dbReference>
<sequence>MERKIQRITPNFWFNGNAEEAVNHYFSIFKDARIGRTTRYTGDGKEFHGMEEGAVMTIEFQLEDQQYLALNGGGDFKFNEAISFIVNCDSQEEVDYYWEKLSEGGDESAQVCGWLKDKFGISWQVVPIELDDMMQDGDKEKVSRVMNSLLQMKKLDLNELRRAYVGE</sequence>
<dbReference type="PIRSF" id="PIRSF021700">
    <property type="entry name" value="3_dmu_93_MTrfase"/>
    <property type="match status" value="1"/>
</dbReference>
<dbReference type="InterPro" id="IPR009725">
    <property type="entry name" value="3_dmu_93_MTrfase"/>
</dbReference>
<dbReference type="Proteomes" id="UP001597109">
    <property type="component" value="Unassembled WGS sequence"/>
</dbReference>
<dbReference type="Gene3D" id="3.10.180.10">
    <property type="entry name" value="2,3-Dihydroxybiphenyl 1,2-Dioxygenase, domain 1"/>
    <property type="match status" value="1"/>
</dbReference>
<gene>
    <name evidence="2" type="ORF">ACFQ1X_12865</name>
</gene>
<dbReference type="InterPro" id="IPR029068">
    <property type="entry name" value="Glyas_Bleomycin-R_OHBP_Dase"/>
</dbReference>
<dbReference type="PANTHER" id="PTHR33990:SF2">
    <property type="entry name" value="PHNB-LIKE DOMAIN-CONTAINING PROTEIN"/>
    <property type="match status" value="1"/>
</dbReference>
<dbReference type="EMBL" id="JBHTKI010000020">
    <property type="protein sequence ID" value="MFD1032324.1"/>
    <property type="molecule type" value="Genomic_DNA"/>
</dbReference>
<dbReference type="PANTHER" id="PTHR33990">
    <property type="entry name" value="PROTEIN YJDN-RELATED"/>
    <property type="match status" value="1"/>
</dbReference>